<keyword evidence="2" id="KW-0288">FMN</keyword>
<name>A0A562U6U2_9SPHI</name>
<evidence type="ECO:0000313" key="5">
    <source>
        <dbReference type="EMBL" id="TWJ00891.1"/>
    </source>
</evidence>
<dbReference type="InterPro" id="IPR029479">
    <property type="entry name" value="Nitroreductase"/>
</dbReference>
<evidence type="ECO:0000313" key="6">
    <source>
        <dbReference type="Proteomes" id="UP000317010"/>
    </source>
</evidence>
<evidence type="ECO:0000256" key="2">
    <source>
        <dbReference type="ARBA" id="ARBA00022643"/>
    </source>
</evidence>
<dbReference type="PANTHER" id="PTHR23026:SF90">
    <property type="entry name" value="IODOTYROSINE DEIODINASE 1"/>
    <property type="match status" value="1"/>
</dbReference>
<dbReference type="Proteomes" id="UP000317010">
    <property type="component" value="Unassembled WGS sequence"/>
</dbReference>
<gene>
    <name evidence="5" type="ORF">JN11_02151</name>
</gene>
<dbReference type="Gene3D" id="3.40.109.10">
    <property type="entry name" value="NADH Oxidase"/>
    <property type="match status" value="1"/>
</dbReference>
<sequence length="217" mass="25073">MEDLNERLFLQHEADLLLEIITNRRDVRGNRFTDETIEEEKISQILEAAVNAPSVGFSQPWQFVIIKSKEIKEQVKSTFNTENEKASKLFKDEKQQEYNRLKLEGIFEAPLNIAIFYAGSDKPILGQTSMAEVGMYSVVCAIQNMWLMARALNIGMGWVSIIDPEKVKQILKAPKDNKLIGYFCLGYTNGFLQQPELELLKWENRKKLSELIFNETY</sequence>
<dbReference type="OrthoDB" id="9804207at2"/>
<dbReference type="EMBL" id="VLLI01000005">
    <property type="protein sequence ID" value="TWJ00891.1"/>
    <property type="molecule type" value="Genomic_DNA"/>
</dbReference>
<dbReference type="InterPro" id="IPR012825">
    <property type="entry name" value="BluB"/>
</dbReference>
<proteinExistence type="predicted"/>
<reference evidence="5 6" key="1">
    <citation type="submission" date="2019-07" db="EMBL/GenBank/DDBJ databases">
        <title>Genomic Encyclopedia of Archaeal and Bacterial Type Strains, Phase II (KMG-II): from individual species to whole genera.</title>
        <authorList>
            <person name="Goeker M."/>
        </authorList>
    </citation>
    <scope>NUCLEOTIDE SEQUENCE [LARGE SCALE GENOMIC DNA]</scope>
    <source>
        <strain evidence="5 6">ATCC BAA-1854</strain>
    </source>
</reference>
<evidence type="ECO:0000259" key="4">
    <source>
        <dbReference type="Pfam" id="PF00881"/>
    </source>
</evidence>
<dbReference type="GO" id="GO:0016491">
    <property type="term" value="F:oxidoreductase activity"/>
    <property type="evidence" value="ECO:0007669"/>
    <property type="project" value="UniProtKB-KW"/>
</dbReference>
<feature type="domain" description="Nitroreductase" evidence="4">
    <location>
        <begin position="21"/>
        <end position="187"/>
    </location>
</feature>
<evidence type="ECO:0000256" key="1">
    <source>
        <dbReference type="ARBA" id="ARBA00022630"/>
    </source>
</evidence>
<comment type="caution">
    <text evidence="5">The sequence shown here is derived from an EMBL/GenBank/DDBJ whole genome shotgun (WGS) entry which is preliminary data.</text>
</comment>
<keyword evidence="1" id="KW-0285">Flavoprotein</keyword>
<dbReference type="InterPro" id="IPR050627">
    <property type="entry name" value="Nitroreductase/BluB"/>
</dbReference>
<dbReference type="InterPro" id="IPR000415">
    <property type="entry name" value="Nitroreductase-like"/>
</dbReference>
<accession>A0A562U6U2</accession>
<protein>
    <submittedName>
        <fullName evidence="5">Cob(II)yrinic acid a,c-diamide reductase</fullName>
    </submittedName>
</protein>
<organism evidence="5 6">
    <name type="scientific">Mucilaginibacter frigoritolerans</name>
    <dbReference type="NCBI Taxonomy" id="652788"/>
    <lineage>
        <taxon>Bacteria</taxon>
        <taxon>Pseudomonadati</taxon>
        <taxon>Bacteroidota</taxon>
        <taxon>Sphingobacteriia</taxon>
        <taxon>Sphingobacteriales</taxon>
        <taxon>Sphingobacteriaceae</taxon>
        <taxon>Mucilaginibacter</taxon>
    </lineage>
</organism>
<dbReference type="SUPFAM" id="SSF55469">
    <property type="entry name" value="FMN-dependent nitroreductase-like"/>
    <property type="match status" value="1"/>
</dbReference>
<keyword evidence="3" id="KW-0560">Oxidoreductase</keyword>
<dbReference type="NCBIfam" id="TIGR02476">
    <property type="entry name" value="BluB"/>
    <property type="match status" value="1"/>
</dbReference>
<keyword evidence="6" id="KW-1185">Reference proteome</keyword>
<dbReference type="RefSeq" id="WP_144912360.1">
    <property type="nucleotide sequence ID" value="NZ_VLLI01000005.1"/>
</dbReference>
<dbReference type="Pfam" id="PF00881">
    <property type="entry name" value="Nitroreductase"/>
    <property type="match status" value="1"/>
</dbReference>
<evidence type="ECO:0000256" key="3">
    <source>
        <dbReference type="ARBA" id="ARBA00023002"/>
    </source>
</evidence>
<dbReference type="PANTHER" id="PTHR23026">
    <property type="entry name" value="NADPH NITROREDUCTASE"/>
    <property type="match status" value="1"/>
</dbReference>
<dbReference type="AlphaFoldDB" id="A0A562U6U2"/>